<evidence type="ECO:0000313" key="2">
    <source>
        <dbReference type="Proteomes" id="UP000247973"/>
    </source>
</evidence>
<reference evidence="1 2" key="1">
    <citation type="submission" date="2018-03" db="EMBL/GenBank/DDBJ databases">
        <title>Genomic Encyclopedia of Archaeal and Bacterial Type Strains, Phase II (KMG-II): from individual species to whole genera.</title>
        <authorList>
            <person name="Goeker M."/>
        </authorList>
    </citation>
    <scope>NUCLEOTIDE SEQUENCE [LARGE SCALE GENOMIC DNA]</scope>
    <source>
        <strain evidence="1 2">DSM 100214</strain>
    </source>
</reference>
<name>A0A2V3PIW2_9BACT</name>
<dbReference type="EMBL" id="QICL01000041">
    <property type="protein sequence ID" value="PXV58914.1"/>
    <property type="molecule type" value="Genomic_DNA"/>
</dbReference>
<keyword evidence="2" id="KW-1185">Reference proteome</keyword>
<sequence>MAQLYPAVVCSDYILLPFLISNYDLPLYTLSGDRIFTAICCIDFIHICKMNDLLNETLIIQIYR</sequence>
<gene>
    <name evidence="1" type="ORF">CLV62_14125</name>
</gene>
<proteinExistence type="predicted"/>
<dbReference type="Proteomes" id="UP000247973">
    <property type="component" value="Unassembled WGS sequence"/>
</dbReference>
<protein>
    <submittedName>
        <fullName evidence="1">Uncharacterized protein</fullName>
    </submittedName>
</protein>
<evidence type="ECO:0000313" key="1">
    <source>
        <dbReference type="EMBL" id="PXV58914.1"/>
    </source>
</evidence>
<dbReference type="AlphaFoldDB" id="A0A2V3PIW2"/>
<organism evidence="1 2">
    <name type="scientific">Dysgonomonas alginatilytica</name>
    <dbReference type="NCBI Taxonomy" id="1605892"/>
    <lineage>
        <taxon>Bacteria</taxon>
        <taxon>Pseudomonadati</taxon>
        <taxon>Bacteroidota</taxon>
        <taxon>Bacteroidia</taxon>
        <taxon>Bacteroidales</taxon>
        <taxon>Dysgonomonadaceae</taxon>
        <taxon>Dysgonomonas</taxon>
    </lineage>
</organism>
<accession>A0A2V3PIW2</accession>
<comment type="caution">
    <text evidence="1">The sequence shown here is derived from an EMBL/GenBank/DDBJ whole genome shotgun (WGS) entry which is preliminary data.</text>
</comment>